<comment type="caution">
    <text evidence="2">The sequence shown here is derived from an EMBL/GenBank/DDBJ whole genome shotgun (WGS) entry which is preliminary data.</text>
</comment>
<name>A0ABR7WFW2_9ACTN</name>
<keyword evidence="3" id="KW-1185">Reference proteome</keyword>
<evidence type="ECO:0000313" key="3">
    <source>
        <dbReference type="Proteomes" id="UP000602395"/>
    </source>
</evidence>
<reference evidence="2 3" key="1">
    <citation type="submission" date="2020-09" db="EMBL/GenBank/DDBJ databases">
        <title>Novel species in genus Gordonia.</title>
        <authorList>
            <person name="Zhang G."/>
        </authorList>
    </citation>
    <scope>NUCLEOTIDE SEQUENCE [LARGE SCALE GENOMIC DNA]</scope>
    <source>
        <strain evidence="2 3">ON-33</strain>
    </source>
</reference>
<organism evidence="2 3">
    <name type="scientific">Gordonia hankookensis</name>
    <dbReference type="NCBI Taxonomy" id="589403"/>
    <lineage>
        <taxon>Bacteria</taxon>
        <taxon>Bacillati</taxon>
        <taxon>Actinomycetota</taxon>
        <taxon>Actinomycetes</taxon>
        <taxon>Mycobacteriales</taxon>
        <taxon>Gordoniaceae</taxon>
        <taxon>Gordonia</taxon>
    </lineage>
</organism>
<protein>
    <recommendedName>
        <fullName evidence="4">DUF222 domain-containing protein</fullName>
    </recommendedName>
</protein>
<dbReference type="Proteomes" id="UP000602395">
    <property type="component" value="Unassembled WGS sequence"/>
</dbReference>
<feature type="region of interest" description="Disordered" evidence="1">
    <location>
        <begin position="328"/>
        <end position="351"/>
    </location>
</feature>
<dbReference type="EMBL" id="JACWMS010000004">
    <property type="protein sequence ID" value="MBD1321670.1"/>
    <property type="molecule type" value="Genomic_DNA"/>
</dbReference>
<accession>A0ABR7WFW2</accession>
<sequence length="351" mass="35286">MTTGPTPMSVPPEIRALAEQLAPGTWPSADVRGLRAAAARCRDLASRAADLAVEVVAAHRDHVIGAGAFHDGVVEGGRALTGSPDTGFGRLIGRLESTAKTLDSYADAAATTHNEMAVIASLADRERLRSDLLATLGDDSARVVTAGGGRMALTAAGEDYTDAAGGAGHRHHDDQAQPAATSGMLPFSAMSGLAAGAGALAASHAGTVSPDPAELSGPDTNWLQRRAAQLQSGLPSSVAGWVRMAVGIGVSADGSRAVVIGTSDPYPYLREGITLSAGEIIAGNGRAAELAVVDHMTASGISLQAIASATPMAPGTLAALAGTDAELFAPDEHGSHDGLPSLSHEPGSDHP</sequence>
<evidence type="ECO:0008006" key="4">
    <source>
        <dbReference type="Google" id="ProtNLM"/>
    </source>
</evidence>
<gene>
    <name evidence="2" type="ORF">IDF66_19000</name>
</gene>
<evidence type="ECO:0000256" key="1">
    <source>
        <dbReference type="SAM" id="MobiDB-lite"/>
    </source>
</evidence>
<evidence type="ECO:0000313" key="2">
    <source>
        <dbReference type="EMBL" id="MBD1321670.1"/>
    </source>
</evidence>
<feature type="region of interest" description="Disordered" evidence="1">
    <location>
        <begin position="163"/>
        <end position="182"/>
    </location>
</feature>
<proteinExistence type="predicted"/>
<dbReference type="RefSeq" id="WP_190268185.1">
    <property type="nucleotide sequence ID" value="NZ_BAABAD010000002.1"/>
</dbReference>